<organism evidence="2 3">
    <name type="scientific">Nostocoides jenkinsii Ben 74</name>
    <dbReference type="NCBI Taxonomy" id="1193518"/>
    <lineage>
        <taxon>Bacteria</taxon>
        <taxon>Bacillati</taxon>
        <taxon>Actinomycetota</taxon>
        <taxon>Actinomycetes</taxon>
        <taxon>Micrococcales</taxon>
        <taxon>Intrasporangiaceae</taxon>
        <taxon>Nostocoides</taxon>
    </lineage>
</organism>
<accession>A0A077MEI2</accession>
<keyword evidence="3" id="KW-1185">Reference proteome</keyword>
<name>A0A077MEI2_9MICO</name>
<reference evidence="2 3" key="1">
    <citation type="journal article" date="2013" name="ISME J.">
        <title>A metabolic model for members of the genus Tetrasphaera involved in enhanced biological phosphorus removal.</title>
        <authorList>
            <person name="Kristiansen R."/>
            <person name="Nguyen H.T.T."/>
            <person name="Saunders A.M."/>
            <person name="Nielsen J.L."/>
            <person name="Wimmer R."/>
            <person name="Le V.Q."/>
            <person name="McIlroy S.J."/>
            <person name="Petrovski S."/>
            <person name="Seviour R.J."/>
            <person name="Calteau A."/>
            <person name="Nielsen K.L."/>
            <person name="Nielsen P.H."/>
        </authorList>
    </citation>
    <scope>NUCLEOTIDE SEQUENCE [LARGE SCALE GENOMIC DNA]</scope>
    <source>
        <strain evidence="2 3">Ben 74</strain>
    </source>
</reference>
<feature type="domain" description="GmrSD restriction endonucleases N-terminal" evidence="1">
    <location>
        <begin position="16"/>
        <end position="89"/>
    </location>
</feature>
<dbReference type="InterPro" id="IPR004919">
    <property type="entry name" value="GmrSD_N"/>
</dbReference>
<proteinExistence type="predicted"/>
<dbReference type="PANTHER" id="PTHR39639:SF1">
    <property type="entry name" value="DUF262 DOMAIN-CONTAINING PROTEIN"/>
    <property type="match status" value="1"/>
</dbReference>
<evidence type="ECO:0000313" key="2">
    <source>
        <dbReference type="EMBL" id="CCI53373.1"/>
    </source>
</evidence>
<dbReference type="Proteomes" id="UP000035720">
    <property type="component" value="Unassembled WGS sequence"/>
</dbReference>
<protein>
    <recommendedName>
        <fullName evidence="1">GmrSD restriction endonucleases N-terminal domain-containing protein</fullName>
    </recommendedName>
</protein>
<gene>
    <name evidence="2" type="ORF">BN13_380024</name>
</gene>
<dbReference type="PANTHER" id="PTHR39639">
    <property type="entry name" value="CHROMOSOME 16, WHOLE GENOME SHOTGUN SEQUENCE"/>
    <property type="match status" value="1"/>
</dbReference>
<evidence type="ECO:0000259" key="1">
    <source>
        <dbReference type="Pfam" id="PF03235"/>
    </source>
</evidence>
<evidence type="ECO:0000313" key="3">
    <source>
        <dbReference type="Proteomes" id="UP000035720"/>
    </source>
</evidence>
<sequence>MVELVGQLDRGDLTLDAPYQRGHVWTGNQRRLLIRSILQGVPIPAVIVNDRSLWPADDDAPLCAVIDGKQRIEAVRRFVQNELDVPASWFEPDRVESTIETADGPYVRYGDLSVVGRRFFANRATIPVARGRFATVREEAEIYLLVNGAGTDQSADDLLNAQRVADD</sequence>
<comment type="caution">
    <text evidence="2">The sequence shown here is derived from an EMBL/GenBank/DDBJ whole genome shotgun (WGS) entry which is preliminary data.</text>
</comment>
<dbReference type="AlphaFoldDB" id="A0A077MEI2"/>
<dbReference type="STRING" id="1193518.BN13_380024"/>
<dbReference type="Pfam" id="PF03235">
    <property type="entry name" value="GmrSD_N"/>
    <property type="match status" value="1"/>
</dbReference>
<dbReference type="EMBL" id="CAJC01000148">
    <property type="protein sequence ID" value="CCI53373.1"/>
    <property type="molecule type" value="Genomic_DNA"/>
</dbReference>